<dbReference type="Proteomes" id="UP001062846">
    <property type="component" value="Chromosome 2"/>
</dbReference>
<accession>A0ACC0PQE2</accession>
<evidence type="ECO:0000313" key="2">
    <source>
        <dbReference type="Proteomes" id="UP001062846"/>
    </source>
</evidence>
<proteinExistence type="predicted"/>
<name>A0ACC0PQE2_RHOML</name>
<protein>
    <submittedName>
        <fullName evidence="1">Uncharacterized protein</fullName>
    </submittedName>
</protein>
<gene>
    <name evidence="1" type="ORF">RHMOL_Rhmol02G0105800</name>
</gene>
<keyword evidence="2" id="KW-1185">Reference proteome</keyword>
<reference evidence="1" key="1">
    <citation type="submission" date="2022-02" db="EMBL/GenBank/DDBJ databases">
        <title>Plant Genome Project.</title>
        <authorList>
            <person name="Zhang R.-G."/>
        </authorList>
    </citation>
    <scope>NUCLEOTIDE SEQUENCE</scope>
    <source>
        <strain evidence="1">AT1</strain>
    </source>
</reference>
<dbReference type="EMBL" id="CM046389">
    <property type="protein sequence ID" value="KAI8567242.1"/>
    <property type="molecule type" value="Genomic_DNA"/>
</dbReference>
<comment type="caution">
    <text evidence="1">The sequence shown here is derived from an EMBL/GenBank/DDBJ whole genome shotgun (WGS) entry which is preliminary data.</text>
</comment>
<organism evidence="1 2">
    <name type="scientific">Rhododendron molle</name>
    <name type="common">Chinese azalea</name>
    <name type="synonym">Azalea mollis</name>
    <dbReference type="NCBI Taxonomy" id="49168"/>
    <lineage>
        <taxon>Eukaryota</taxon>
        <taxon>Viridiplantae</taxon>
        <taxon>Streptophyta</taxon>
        <taxon>Embryophyta</taxon>
        <taxon>Tracheophyta</taxon>
        <taxon>Spermatophyta</taxon>
        <taxon>Magnoliopsida</taxon>
        <taxon>eudicotyledons</taxon>
        <taxon>Gunneridae</taxon>
        <taxon>Pentapetalae</taxon>
        <taxon>asterids</taxon>
        <taxon>Ericales</taxon>
        <taxon>Ericaceae</taxon>
        <taxon>Ericoideae</taxon>
        <taxon>Rhodoreae</taxon>
        <taxon>Rhododendron</taxon>
    </lineage>
</organism>
<sequence length="780" mass="86450">MGRYLFYNSSTAPRKFGMLTPNDCESMRIRRVESRIRKRKQPSPAVMDLIRRARLEGLCSVPFLSLDWALITALVERWRPETHTFHMRPGELTITLQDVEILLGIPVDGRPVTGTTLIDHDDLFLRLLGEAPGERDKKGGKVKLKWLRDRFNGIVEDGAAAEVVARQARGYLLLLLGGTIFADFTGGFVHLSYLQLLENFDVAGEYSWGSGALSVLYRNLCHGAKIKSKQMTGPFVVVQIWAWERFPYLAPGRRGKRAPKPGAPLLGRWDDDFHSPDLATHVVGAYRHHLDIQRDDEVNWTPYSDEVVQSLPHYCRAGKAIWRATVPLIFYSFVEYHQPERVLRQFGFRQGIPPPSRAREWPHGKTLQSGQKDWAIEHSAAVKTWDERTQHVAEAVSPDLPVYQFDDPYVVWYERITRRCISRVGAGIDGAARCFKTFNRPEVPETYRAVGLAGLQHLSVLEKFLRLKPPDHHLFEQPATGNEELAQGREESSQQPESQHQATGHDEPLVEGSTCQTEPPDASQPPPSVPIGSPYPLLSSYVLSPSMFESPGIIPHANSSSSFQPEVSWDHLEVFDFSPGGTSYDSLVEAKRRRIGESNLGDVGVSLGDRVVTQDGESNLGDVGVSLGDGVVTQGGESNLGDVGVSLGDGVVTQDGESNVGDVGVSLGDGVVTQDAVADAQAEDVGIYLNVDEQNVSRETVTEKVTQAATTATPVAGQRKSTRHRKKTHCGTGGTHSSHVGRESISRLEQTVNLFLEIGRLSMSARYYKDMAELYENHFC</sequence>
<evidence type="ECO:0000313" key="1">
    <source>
        <dbReference type="EMBL" id="KAI8567242.1"/>
    </source>
</evidence>